<dbReference type="PANTHER" id="PTHR31632">
    <property type="entry name" value="IRON TRANSPORTER FTH1"/>
    <property type="match status" value="1"/>
</dbReference>
<feature type="transmembrane region" description="Helical" evidence="10">
    <location>
        <begin position="547"/>
        <end position="567"/>
    </location>
</feature>
<evidence type="ECO:0000256" key="6">
    <source>
        <dbReference type="ARBA" id="ARBA00022989"/>
    </source>
</evidence>
<keyword evidence="8 10" id="KW-0472">Membrane</keyword>
<comment type="subcellular location">
    <subcellularLocation>
        <location evidence="1">Membrane</location>
        <topology evidence="1">Multi-pass membrane protein</topology>
    </subcellularLocation>
</comment>
<evidence type="ECO:0000256" key="3">
    <source>
        <dbReference type="ARBA" id="ARBA00022617"/>
    </source>
</evidence>
<keyword evidence="14" id="KW-1185">Reference proteome</keyword>
<dbReference type="GO" id="GO:0009055">
    <property type="term" value="F:electron transfer activity"/>
    <property type="evidence" value="ECO:0007669"/>
    <property type="project" value="InterPro"/>
</dbReference>
<dbReference type="AlphaFoldDB" id="T0GTP9"/>
<dbReference type="PROSITE" id="PS51007">
    <property type="entry name" value="CYTC"/>
    <property type="match status" value="1"/>
</dbReference>
<protein>
    <recommendedName>
        <fullName evidence="12">Cytochrome c domain-containing protein</fullName>
    </recommendedName>
</protein>
<dbReference type="InterPro" id="IPR009056">
    <property type="entry name" value="Cyt_c-like_dom"/>
</dbReference>
<gene>
    <name evidence="13" type="ORF">L485_05105</name>
</gene>
<evidence type="ECO:0000256" key="8">
    <source>
        <dbReference type="ARBA" id="ARBA00023136"/>
    </source>
</evidence>
<dbReference type="eggNOG" id="COG0672">
    <property type="taxonomic scope" value="Bacteria"/>
</dbReference>
<keyword evidence="11" id="KW-0732">Signal</keyword>
<evidence type="ECO:0000313" key="14">
    <source>
        <dbReference type="Proteomes" id="UP000015524"/>
    </source>
</evidence>
<feature type="transmembrane region" description="Helical" evidence="10">
    <location>
        <begin position="401"/>
        <end position="425"/>
    </location>
</feature>
<evidence type="ECO:0000256" key="9">
    <source>
        <dbReference type="PROSITE-ProRule" id="PRU00433"/>
    </source>
</evidence>
<feature type="chain" id="PRO_5009975874" description="Cytochrome c domain-containing protein" evidence="11">
    <location>
        <begin position="39"/>
        <end position="663"/>
    </location>
</feature>
<dbReference type="EMBL" id="ATIB01000036">
    <property type="protein sequence ID" value="EQB04067.1"/>
    <property type="molecule type" value="Genomic_DNA"/>
</dbReference>
<feature type="transmembrane region" description="Helical" evidence="10">
    <location>
        <begin position="579"/>
        <end position="599"/>
    </location>
</feature>
<evidence type="ECO:0000256" key="2">
    <source>
        <dbReference type="ARBA" id="ARBA00008333"/>
    </source>
</evidence>
<evidence type="ECO:0000256" key="1">
    <source>
        <dbReference type="ARBA" id="ARBA00004141"/>
    </source>
</evidence>
<comment type="caution">
    <text evidence="13">The sequence shown here is derived from an EMBL/GenBank/DDBJ whole genome shotgun (WGS) entry which is preliminary data.</text>
</comment>
<keyword evidence="3 9" id="KW-0349">Heme</keyword>
<dbReference type="PANTHER" id="PTHR31632:SF2">
    <property type="entry name" value="PLASMA MEMBRANE IRON PERMEASE"/>
    <property type="match status" value="1"/>
</dbReference>
<keyword evidence="4 10" id="KW-0812">Transmembrane</keyword>
<dbReference type="Pfam" id="PF03239">
    <property type="entry name" value="FTR1"/>
    <property type="match status" value="1"/>
</dbReference>
<comment type="similarity">
    <text evidence="2">Belongs to the oxidase-dependent Fe transporter (OFeT) (TC 9.A.10.1) family.</text>
</comment>
<keyword evidence="7 9" id="KW-0408">Iron</keyword>
<dbReference type="eggNOG" id="COG2010">
    <property type="taxonomic scope" value="Bacteria"/>
</dbReference>
<name>T0GTP9_9SPHN</name>
<dbReference type="OrthoDB" id="335174at2"/>
<organism evidence="13 14">
    <name type="scientific">Sphingobium baderi LL03</name>
    <dbReference type="NCBI Taxonomy" id="1114964"/>
    <lineage>
        <taxon>Bacteria</taxon>
        <taxon>Pseudomonadati</taxon>
        <taxon>Pseudomonadota</taxon>
        <taxon>Alphaproteobacteria</taxon>
        <taxon>Sphingomonadales</taxon>
        <taxon>Sphingomonadaceae</taxon>
        <taxon>Sphingobium</taxon>
    </lineage>
</organism>
<feature type="transmembrane region" description="Helical" evidence="10">
    <location>
        <begin position="619"/>
        <end position="647"/>
    </location>
</feature>
<evidence type="ECO:0000256" key="5">
    <source>
        <dbReference type="ARBA" id="ARBA00022723"/>
    </source>
</evidence>
<feature type="transmembrane region" description="Helical" evidence="10">
    <location>
        <begin position="509"/>
        <end position="527"/>
    </location>
</feature>
<dbReference type="InterPro" id="IPR004923">
    <property type="entry name" value="FTR1/Fip1/EfeU"/>
</dbReference>
<accession>T0GTP9</accession>
<keyword evidence="5 9" id="KW-0479">Metal-binding</keyword>
<reference evidence="13 14" key="1">
    <citation type="journal article" date="2013" name="Genome Announc.">
        <title>Draft Genome Sequence of a Hexachlorocyclohexane-Degrading Bacterium, Sphingobium baderi Strain LL03T.</title>
        <authorList>
            <person name="Kaur J."/>
            <person name="Verma H."/>
            <person name="Tripathi C."/>
            <person name="Khurana J.P."/>
            <person name="Lal R."/>
        </authorList>
    </citation>
    <scope>NUCLEOTIDE SEQUENCE [LARGE SCALE GENOMIC DNA]</scope>
    <source>
        <strain evidence="13 14">LL03</strain>
    </source>
</reference>
<feature type="transmembrane region" description="Helical" evidence="10">
    <location>
        <begin position="437"/>
        <end position="460"/>
    </location>
</feature>
<feature type="domain" description="Cytochrome c" evidence="12">
    <location>
        <begin position="145"/>
        <end position="232"/>
    </location>
</feature>
<evidence type="ECO:0000256" key="7">
    <source>
        <dbReference type="ARBA" id="ARBA00023004"/>
    </source>
</evidence>
<dbReference type="Proteomes" id="UP000015524">
    <property type="component" value="Unassembled WGS sequence"/>
</dbReference>
<feature type="transmembrane region" description="Helical" evidence="10">
    <location>
        <begin position="472"/>
        <end position="489"/>
    </location>
</feature>
<feature type="signal peptide" evidence="11">
    <location>
        <begin position="1"/>
        <end position="38"/>
    </location>
</feature>
<dbReference type="SUPFAM" id="SSF46626">
    <property type="entry name" value="Cytochrome c"/>
    <property type="match status" value="1"/>
</dbReference>
<dbReference type="PATRIC" id="fig|1114964.3.peg.986"/>
<evidence type="ECO:0000259" key="12">
    <source>
        <dbReference type="PROSITE" id="PS51007"/>
    </source>
</evidence>
<dbReference type="Gene3D" id="1.10.760.10">
    <property type="entry name" value="Cytochrome c-like domain"/>
    <property type="match status" value="1"/>
</dbReference>
<dbReference type="GO" id="GO:0033573">
    <property type="term" value="C:high-affinity iron permease complex"/>
    <property type="evidence" value="ECO:0007669"/>
    <property type="project" value="InterPro"/>
</dbReference>
<dbReference type="InterPro" id="IPR036909">
    <property type="entry name" value="Cyt_c-like_dom_sf"/>
</dbReference>
<sequence>MRSGHLAASTAVVAHRPFPMRWLILILAALTLSLPARASASDAEVQTAWRLLDYIAVDYSGAVSDGRVTSAAEYAEMTEFAGQVEARIQALAVTSAKADLLRRSGTLRNAIAAKVPPATVAEQSRALAAALLAAYPVPLAPSSPPDLTRATALYAQNCAACHGASGNGHGPNAAKLDPPPIAFTDKARADQRSLFGLYQVISQGLDGTAMQSFEALPDADRWALAFYVGQFAYPEAAARDGERLWRGDAALRAKYPNLAALIGVTPAALTADIGPEKAAALTAFLRRHPDAVTVRVDGSLALTRERLDQSMAAYRAGDRKAAADLALSAYLDGFEPVEPVLAARDAALMARIEGAMAKLRAAIGQGRPASEVEAANRALASLFTEAEAALAPERASRASSFLGAFGVLLREGLEALLIVVAMIAFLKKTERPEVLGFVHGGWIVALAAGVATWFAATYFISVSGASRELTEGFGSLFAAIILLTVGIWMHGKSNAEAWQRYVKARVTAALSRQSGWFLFLLSFVVVYREVFETILFYAALWAEGNGAAMLAGAGTATGLLALIAWIMLRFSARLPITQFFSWSSILIAILAVVLAGKGIAGLQEAGILGVVPLANVPRIALLGLFPTTETVLAQAAAILVLVAGFWYSGRSAATAHSSGSAAE</sequence>
<dbReference type="GO" id="GO:0046872">
    <property type="term" value="F:metal ion binding"/>
    <property type="evidence" value="ECO:0007669"/>
    <property type="project" value="UniProtKB-KW"/>
</dbReference>
<evidence type="ECO:0000256" key="11">
    <source>
        <dbReference type="SAM" id="SignalP"/>
    </source>
</evidence>
<proteinExistence type="inferred from homology"/>
<evidence type="ECO:0000256" key="4">
    <source>
        <dbReference type="ARBA" id="ARBA00022692"/>
    </source>
</evidence>
<keyword evidence="6 10" id="KW-1133">Transmembrane helix</keyword>
<dbReference type="Pfam" id="PF13442">
    <property type="entry name" value="Cytochrome_CBB3"/>
    <property type="match status" value="1"/>
</dbReference>
<evidence type="ECO:0000256" key="10">
    <source>
        <dbReference type="SAM" id="Phobius"/>
    </source>
</evidence>
<evidence type="ECO:0000313" key="13">
    <source>
        <dbReference type="EMBL" id="EQB04067.1"/>
    </source>
</evidence>
<dbReference type="GO" id="GO:0015093">
    <property type="term" value="F:ferrous iron transmembrane transporter activity"/>
    <property type="evidence" value="ECO:0007669"/>
    <property type="project" value="TreeGrafter"/>
</dbReference>
<dbReference type="GO" id="GO:0020037">
    <property type="term" value="F:heme binding"/>
    <property type="evidence" value="ECO:0007669"/>
    <property type="project" value="InterPro"/>
</dbReference>